<protein>
    <recommendedName>
        <fullName evidence="3">Glycosyltransferase</fullName>
    </recommendedName>
</protein>
<dbReference type="eggNOG" id="COG3222">
    <property type="taxonomic scope" value="Bacteria"/>
</dbReference>
<dbReference type="STRING" id="329726.AM1_2433"/>
<dbReference type="NCBIfam" id="TIGR04282">
    <property type="entry name" value="glyco_like_cofC"/>
    <property type="match status" value="1"/>
</dbReference>
<proteinExistence type="predicted"/>
<dbReference type="InterPro" id="IPR018641">
    <property type="entry name" value="Trfase_1_rSAM/seldom-assoc"/>
</dbReference>
<dbReference type="PANTHER" id="PTHR36529">
    <property type="entry name" value="SLL1095 PROTEIN"/>
    <property type="match status" value="1"/>
</dbReference>
<dbReference type="HOGENOM" id="CLU_075662_2_0_3"/>
<accession>B0C450</accession>
<dbReference type="Pfam" id="PF09837">
    <property type="entry name" value="DUF2064"/>
    <property type="match status" value="1"/>
</dbReference>
<keyword evidence="2" id="KW-1185">Reference proteome</keyword>
<dbReference type="SUPFAM" id="SSF53448">
    <property type="entry name" value="Nucleotide-diphospho-sugar transferases"/>
    <property type="match status" value="1"/>
</dbReference>
<dbReference type="Gene3D" id="3.90.550.10">
    <property type="entry name" value="Spore Coat Polysaccharide Biosynthesis Protein SpsA, Chain A"/>
    <property type="match status" value="1"/>
</dbReference>
<evidence type="ECO:0000313" key="1">
    <source>
        <dbReference type="EMBL" id="ABW27441.1"/>
    </source>
</evidence>
<dbReference type="InterPro" id="IPR029044">
    <property type="entry name" value="Nucleotide-diphossugar_trans"/>
</dbReference>
<dbReference type="KEGG" id="amr:AM1_2433"/>
<dbReference type="AlphaFoldDB" id="B0C450"/>
<dbReference type="EMBL" id="CP000828">
    <property type="protein sequence ID" value="ABW27441.1"/>
    <property type="molecule type" value="Genomic_DNA"/>
</dbReference>
<name>B0C450_ACAM1</name>
<evidence type="ECO:0008006" key="3">
    <source>
        <dbReference type="Google" id="ProtNLM"/>
    </source>
</evidence>
<dbReference type="PANTHER" id="PTHR36529:SF1">
    <property type="entry name" value="GLYCOSYLTRANSFERASE"/>
    <property type="match status" value="1"/>
</dbReference>
<evidence type="ECO:0000313" key="2">
    <source>
        <dbReference type="Proteomes" id="UP000000268"/>
    </source>
</evidence>
<reference evidence="1 2" key="1">
    <citation type="journal article" date="2008" name="Proc. Natl. Acad. Sci. U.S.A.">
        <title>Niche adaptation and genome expansion in the chlorophyll d-producing cyanobacterium Acaryochloris marina.</title>
        <authorList>
            <person name="Swingley W.D."/>
            <person name="Chen M."/>
            <person name="Cheung P.C."/>
            <person name="Conrad A.L."/>
            <person name="Dejesa L.C."/>
            <person name="Hao J."/>
            <person name="Honchak B.M."/>
            <person name="Karbach L.E."/>
            <person name="Kurdoglu A."/>
            <person name="Lahiri S."/>
            <person name="Mastrian S.D."/>
            <person name="Miyashita H."/>
            <person name="Page L."/>
            <person name="Ramakrishna P."/>
            <person name="Satoh S."/>
            <person name="Sattley W.M."/>
            <person name="Shimada Y."/>
            <person name="Taylor H.L."/>
            <person name="Tomo T."/>
            <person name="Tsuchiya T."/>
            <person name="Wang Z.T."/>
            <person name="Raymond J."/>
            <person name="Mimuro M."/>
            <person name="Blankenship R.E."/>
            <person name="Touchman J.W."/>
        </authorList>
    </citation>
    <scope>NUCLEOTIDE SEQUENCE [LARGE SCALE GENOMIC DNA]</scope>
    <source>
        <strain evidence="2">MBIC 11017</strain>
    </source>
</reference>
<organism evidence="1 2">
    <name type="scientific">Acaryochloris marina (strain MBIC 11017)</name>
    <dbReference type="NCBI Taxonomy" id="329726"/>
    <lineage>
        <taxon>Bacteria</taxon>
        <taxon>Bacillati</taxon>
        <taxon>Cyanobacteriota</taxon>
        <taxon>Cyanophyceae</taxon>
        <taxon>Acaryochloridales</taxon>
        <taxon>Acaryochloridaceae</taxon>
        <taxon>Acaryochloris</taxon>
    </lineage>
</organism>
<gene>
    <name evidence="1" type="ordered locus">AM1_2433</name>
</gene>
<sequence length="239" mass="26662">MALVFMNDQDRSSSNAPFCLLLFVKNPIPGTVKSRLGRSIGFEAAAALYRCFARDLLFTTRQLGIDHLIFYAPAAAETAVQDWLGPQYTYLPQQGDDLGERMAHAFATCFERGYGGALITGSDSPDLPLTYLQHGLRSLTQQQVVIGPSDDGGYYTLGFTPETFTPGVFADMPWSTETVFEQTLQRLQFCSVHQLPTWYDVDTLDDLRHFHQRLSQAGAQTESMTFLQQHLDLLGHDAP</sequence>
<dbReference type="Proteomes" id="UP000000268">
    <property type="component" value="Chromosome"/>
</dbReference>